<gene>
    <name evidence="1" type="ORF">BJ138DRAFT_720128</name>
</gene>
<dbReference type="EMBL" id="MU268122">
    <property type="protein sequence ID" value="KAH7905796.1"/>
    <property type="molecule type" value="Genomic_DNA"/>
</dbReference>
<sequence>MKTSCRVTTRRRDLIPRTTTPAFRVKRHPSLHPRTGLFKHSFDIKKAPNPQYATMLNSQSKPKGRCRLKLRTCINLLLDLEPHSPCERKRSRSCSRWANGRHADGVNSPFVFGEFPNLIDREPPVPKLELDDIITLVRTAYCLMKW</sequence>
<protein>
    <submittedName>
        <fullName evidence="1">Uncharacterized protein</fullName>
    </submittedName>
</protein>
<evidence type="ECO:0000313" key="2">
    <source>
        <dbReference type="Proteomes" id="UP000790377"/>
    </source>
</evidence>
<keyword evidence="2" id="KW-1185">Reference proteome</keyword>
<comment type="caution">
    <text evidence="1">The sequence shown here is derived from an EMBL/GenBank/DDBJ whole genome shotgun (WGS) entry which is preliminary data.</text>
</comment>
<accession>A0ACB7ZXG2</accession>
<name>A0ACB7ZXG2_9AGAM</name>
<dbReference type="Proteomes" id="UP000790377">
    <property type="component" value="Unassembled WGS sequence"/>
</dbReference>
<proteinExistence type="predicted"/>
<organism evidence="1 2">
    <name type="scientific">Hygrophoropsis aurantiaca</name>
    <dbReference type="NCBI Taxonomy" id="72124"/>
    <lineage>
        <taxon>Eukaryota</taxon>
        <taxon>Fungi</taxon>
        <taxon>Dikarya</taxon>
        <taxon>Basidiomycota</taxon>
        <taxon>Agaricomycotina</taxon>
        <taxon>Agaricomycetes</taxon>
        <taxon>Agaricomycetidae</taxon>
        <taxon>Boletales</taxon>
        <taxon>Coniophorineae</taxon>
        <taxon>Hygrophoropsidaceae</taxon>
        <taxon>Hygrophoropsis</taxon>
    </lineage>
</organism>
<reference evidence="1" key="1">
    <citation type="journal article" date="2021" name="New Phytol.">
        <title>Evolutionary innovations through gain and loss of genes in the ectomycorrhizal Boletales.</title>
        <authorList>
            <person name="Wu G."/>
            <person name="Miyauchi S."/>
            <person name="Morin E."/>
            <person name="Kuo A."/>
            <person name="Drula E."/>
            <person name="Varga T."/>
            <person name="Kohler A."/>
            <person name="Feng B."/>
            <person name="Cao Y."/>
            <person name="Lipzen A."/>
            <person name="Daum C."/>
            <person name="Hundley H."/>
            <person name="Pangilinan J."/>
            <person name="Johnson J."/>
            <person name="Barry K."/>
            <person name="LaButti K."/>
            <person name="Ng V."/>
            <person name="Ahrendt S."/>
            <person name="Min B."/>
            <person name="Choi I.G."/>
            <person name="Park H."/>
            <person name="Plett J.M."/>
            <person name="Magnuson J."/>
            <person name="Spatafora J.W."/>
            <person name="Nagy L.G."/>
            <person name="Henrissat B."/>
            <person name="Grigoriev I.V."/>
            <person name="Yang Z.L."/>
            <person name="Xu J."/>
            <person name="Martin F.M."/>
        </authorList>
    </citation>
    <scope>NUCLEOTIDE SEQUENCE</scope>
    <source>
        <strain evidence="1">ATCC 28755</strain>
    </source>
</reference>
<evidence type="ECO:0000313" key="1">
    <source>
        <dbReference type="EMBL" id="KAH7905796.1"/>
    </source>
</evidence>